<keyword evidence="2" id="KW-1185">Reference proteome</keyword>
<dbReference type="EMBL" id="MN873693">
    <property type="protein sequence ID" value="QIN54632.1"/>
    <property type="molecule type" value="Genomic_DNA"/>
</dbReference>
<sequence length="168" mass="19571">MSCACCLSTPSSKNYVLHVEKCKTYVEHARKVFSGKVSTPPPKNTGFCCRYCLGMSFRDKDTKLSHEELCKRKVFTARRIFNHDNYEKDIKKLVSTMSSDSHFANFTVWLKNYASGDLVRKLSQGNIFAQQIYEHMCIIFLNNIHKNLYLQAKDHIFVLKDEFTDMVY</sequence>
<organism evidence="1 2">
    <name type="scientific">Cedratvirus kamchatka</name>
    <dbReference type="NCBI Taxonomy" id="2716914"/>
    <lineage>
        <taxon>Viruses</taxon>
        <taxon>Pithoviruses</taxon>
        <taxon>Orthocedratvirinae</taxon>
        <taxon>Alphacedratvirus</taxon>
        <taxon>Alphacedratvirus rossiense</taxon>
    </lineage>
</organism>
<proteinExistence type="predicted"/>
<protein>
    <submittedName>
        <fullName evidence="1">Uncharacterized protein</fullName>
    </submittedName>
</protein>
<reference evidence="1" key="1">
    <citation type="submission" date="2019-12" db="EMBL/GenBank/DDBJ databases">
        <title>The DNA Methylation Landscape of Giant Viruses.</title>
        <authorList>
            <person name="Jeudy S."/>
            <person name="Rigou S."/>
            <person name="Alempic J.-M."/>
            <person name="Claverie J.-M."/>
            <person name="Abergel C."/>
            <person name="Legendre M."/>
        </authorList>
    </citation>
    <scope>NUCLEOTIDE SEQUENCE</scope>
    <source>
        <strain evidence="1">P4</strain>
    </source>
</reference>
<evidence type="ECO:0000313" key="1">
    <source>
        <dbReference type="EMBL" id="QIN54632.1"/>
    </source>
</evidence>
<accession>A0A6G8MYA8</accession>
<evidence type="ECO:0000313" key="2">
    <source>
        <dbReference type="Proteomes" id="UP001224087"/>
    </source>
</evidence>
<name>A0A6G8MYA8_9VIRU</name>
<gene>
    <name evidence="1" type="primary">ck507</name>
</gene>
<dbReference type="Proteomes" id="UP001224087">
    <property type="component" value="Segment"/>
</dbReference>